<evidence type="ECO:0000256" key="1">
    <source>
        <dbReference type="ARBA" id="ARBA00001947"/>
    </source>
</evidence>
<keyword evidence="3 6" id="KW-0479">Metal-binding</keyword>
<dbReference type="InterPro" id="IPR011032">
    <property type="entry name" value="GroES-like_sf"/>
</dbReference>
<dbReference type="Pfam" id="PF00107">
    <property type="entry name" value="ADH_zinc_N"/>
    <property type="match status" value="1"/>
</dbReference>
<dbReference type="Gene3D" id="3.90.180.10">
    <property type="entry name" value="Medium-chain alcohol dehydrogenases, catalytic domain"/>
    <property type="match status" value="1"/>
</dbReference>
<evidence type="ECO:0000259" key="7">
    <source>
        <dbReference type="Pfam" id="PF00107"/>
    </source>
</evidence>
<comment type="caution">
    <text evidence="9">The sequence shown here is derived from an EMBL/GenBank/DDBJ whole genome shotgun (WGS) entry which is preliminary data.</text>
</comment>
<evidence type="ECO:0000256" key="3">
    <source>
        <dbReference type="ARBA" id="ARBA00022723"/>
    </source>
</evidence>
<feature type="domain" description="Alcohol dehydrogenase-like N-terminal" evidence="8">
    <location>
        <begin position="34"/>
        <end position="151"/>
    </location>
</feature>
<dbReference type="AlphaFoldDB" id="G6XG24"/>
<dbReference type="STRING" id="1088869.GMO_04390"/>
<evidence type="ECO:0000256" key="2">
    <source>
        <dbReference type="ARBA" id="ARBA00008072"/>
    </source>
</evidence>
<dbReference type="CDD" id="cd08232">
    <property type="entry name" value="idonate-5-DH"/>
    <property type="match status" value="1"/>
</dbReference>
<evidence type="ECO:0000256" key="4">
    <source>
        <dbReference type="ARBA" id="ARBA00022833"/>
    </source>
</evidence>
<dbReference type="PATRIC" id="fig|1088869.3.peg.443"/>
<dbReference type="InterPro" id="IPR036291">
    <property type="entry name" value="NAD(P)-bd_dom_sf"/>
</dbReference>
<dbReference type="Proteomes" id="UP000004949">
    <property type="component" value="Unassembled WGS sequence"/>
</dbReference>
<dbReference type="GO" id="GO:0016491">
    <property type="term" value="F:oxidoreductase activity"/>
    <property type="evidence" value="ECO:0007669"/>
    <property type="project" value="UniProtKB-KW"/>
</dbReference>
<feature type="domain" description="Alcohol dehydrogenase-like C-terminal" evidence="7">
    <location>
        <begin position="190"/>
        <end position="309"/>
    </location>
</feature>
<proteinExistence type="inferred from homology"/>
<dbReference type="PROSITE" id="PS00059">
    <property type="entry name" value="ADH_ZINC"/>
    <property type="match status" value="1"/>
</dbReference>
<evidence type="ECO:0000259" key="8">
    <source>
        <dbReference type="Pfam" id="PF08240"/>
    </source>
</evidence>
<evidence type="ECO:0000256" key="5">
    <source>
        <dbReference type="ARBA" id="ARBA00023002"/>
    </source>
</evidence>
<dbReference type="SUPFAM" id="SSF51735">
    <property type="entry name" value="NAD(P)-binding Rossmann-fold domains"/>
    <property type="match status" value="1"/>
</dbReference>
<dbReference type="InterPro" id="IPR013154">
    <property type="entry name" value="ADH-like_N"/>
</dbReference>
<name>G6XG24_9PROT</name>
<dbReference type="RefSeq" id="WP_008850589.1">
    <property type="nucleotide sequence ID" value="NZ_AGQV01000001.1"/>
</dbReference>
<dbReference type="EMBL" id="AGQV01000001">
    <property type="protein sequence ID" value="EHH69132.1"/>
    <property type="molecule type" value="Genomic_DNA"/>
</dbReference>
<keyword evidence="5" id="KW-0560">Oxidoreductase</keyword>
<dbReference type="GO" id="GO:0008270">
    <property type="term" value="F:zinc ion binding"/>
    <property type="evidence" value="ECO:0007669"/>
    <property type="project" value="InterPro"/>
</dbReference>
<organism evidence="9 10">
    <name type="scientific">Gluconobacter morbifer G707</name>
    <dbReference type="NCBI Taxonomy" id="1088869"/>
    <lineage>
        <taxon>Bacteria</taxon>
        <taxon>Pseudomonadati</taxon>
        <taxon>Pseudomonadota</taxon>
        <taxon>Alphaproteobacteria</taxon>
        <taxon>Acetobacterales</taxon>
        <taxon>Acetobacteraceae</taxon>
        <taxon>Gluconobacter</taxon>
    </lineage>
</organism>
<evidence type="ECO:0000313" key="9">
    <source>
        <dbReference type="EMBL" id="EHH69132.1"/>
    </source>
</evidence>
<comment type="cofactor">
    <cofactor evidence="1 6">
        <name>Zn(2+)</name>
        <dbReference type="ChEBI" id="CHEBI:29105"/>
    </cofactor>
</comment>
<sequence length="348" mass="37178">MVMSSFDGSRTTEALVIHEKNDLRLDTVPLQEPGPGEVLVSPAWGGICGSDMHYLLHGGAGASVLREPMILGHEVSGIVDAIGPGATRFQVGQPVAIHPARACGQCPECQRGVRHLCRNMRFFGSAAFLPHTQGGFRRQMVVGEDQLYPLPPGLDVRRASLAEPFSVALHAIARAGDVSGRRVMVQGAGPIGSLIVAGLKIAGAREIIATDLHDFPLEIATRLGATGARNTSRETNEEEYPIVFEATGVSAALPTAIRRTEKGGILVQVGIFPPGDIPAPLGQIIARELDYRGTFRFDTEFGDALKMLADNPWIADGLITHSFQLEDYADAFAASLDRKTSSKVLLAL</sequence>
<accession>G6XG24</accession>
<dbReference type="InterPro" id="IPR002328">
    <property type="entry name" value="ADH_Zn_CS"/>
</dbReference>
<dbReference type="SUPFAM" id="SSF50129">
    <property type="entry name" value="GroES-like"/>
    <property type="match status" value="1"/>
</dbReference>
<dbReference type="Gene3D" id="3.40.50.720">
    <property type="entry name" value="NAD(P)-binding Rossmann-like Domain"/>
    <property type="match status" value="1"/>
</dbReference>
<dbReference type="PANTHER" id="PTHR43161">
    <property type="entry name" value="SORBITOL DEHYDROGENASE"/>
    <property type="match status" value="1"/>
</dbReference>
<keyword evidence="10" id="KW-1185">Reference proteome</keyword>
<evidence type="ECO:0000256" key="6">
    <source>
        <dbReference type="RuleBase" id="RU361277"/>
    </source>
</evidence>
<evidence type="ECO:0000313" key="10">
    <source>
        <dbReference type="Proteomes" id="UP000004949"/>
    </source>
</evidence>
<dbReference type="Pfam" id="PF08240">
    <property type="entry name" value="ADH_N"/>
    <property type="match status" value="1"/>
</dbReference>
<dbReference type="PANTHER" id="PTHR43161:SF9">
    <property type="entry name" value="SORBITOL DEHYDROGENASE"/>
    <property type="match status" value="1"/>
</dbReference>
<dbReference type="eggNOG" id="COG1063">
    <property type="taxonomic scope" value="Bacteria"/>
</dbReference>
<dbReference type="InterPro" id="IPR013149">
    <property type="entry name" value="ADH-like_C"/>
</dbReference>
<gene>
    <name evidence="9" type="ORF">GMO_04390</name>
</gene>
<keyword evidence="4 6" id="KW-0862">Zinc</keyword>
<comment type="similarity">
    <text evidence="2 6">Belongs to the zinc-containing alcohol dehydrogenase family.</text>
</comment>
<protein>
    <submittedName>
        <fullName evidence="9">Alcohol dehydrogenase GroES domain-containing protein</fullName>
    </submittedName>
</protein>
<reference evidence="9 10" key="1">
    <citation type="submission" date="2011-10" db="EMBL/GenBank/DDBJ databases">
        <title>Genome sequence of Gluconobacter morbifer G707, isolated from Drosophila gut.</title>
        <authorList>
            <person name="Lee W.-J."/>
            <person name="Kim E.-K."/>
        </authorList>
    </citation>
    <scope>NUCLEOTIDE SEQUENCE [LARGE SCALE GENOMIC DNA]</scope>
    <source>
        <strain evidence="9 10">G707</strain>
    </source>
</reference>